<dbReference type="OrthoDB" id="2355635at2"/>
<dbReference type="EMBL" id="WJNH01000004">
    <property type="protein sequence ID" value="MRG86200.1"/>
    <property type="molecule type" value="Genomic_DNA"/>
</dbReference>
<keyword evidence="4 6" id="KW-1133">Transmembrane helix</keyword>
<evidence type="ECO:0000256" key="6">
    <source>
        <dbReference type="SAM" id="Phobius"/>
    </source>
</evidence>
<dbReference type="Pfam" id="PF03899">
    <property type="entry name" value="ATP-synt_I"/>
    <property type="match status" value="1"/>
</dbReference>
<gene>
    <name evidence="7" type="ORF">GH754_07660</name>
</gene>
<evidence type="ECO:0000256" key="5">
    <source>
        <dbReference type="ARBA" id="ARBA00023136"/>
    </source>
</evidence>
<evidence type="ECO:0000313" key="7">
    <source>
        <dbReference type="EMBL" id="MRG86200.1"/>
    </source>
</evidence>
<dbReference type="Proteomes" id="UP000480185">
    <property type="component" value="Unassembled WGS sequence"/>
</dbReference>
<keyword evidence="5 6" id="KW-0472">Membrane</keyword>
<evidence type="ECO:0000256" key="4">
    <source>
        <dbReference type="ARBA" id="ARBA00022989"/>
    </source>
</evidence>
<evidence type="ECO:0000313" key="8">
    <source>
        <dbReference type="Proteomes" id="UP000480185"/>
    </source>
</evidence>
<dbReference type="PANTHER" id="PTHR40035:SF1">
    <property type="entry name" value="ATP SYNTHASE PROTEIN I"/>
    <property type="match status" value="1"/>
</dbReference>
<proteinExistence type="predicted"/>
<protein>
    <submittedName>
        <fullName evidence="7">ATP synthase subunit I</fullName>
    </submittedName>
</protein>
<dbReference type="InterPro" id="IPR039072">
    <property type="entry name" value="ATP_synth_I_Bacilli"/>
</dbReference>
<comment type="subcellular location">
    <subcellularLocation>
        <location evidence="1">Cell membrane</location>
        <topology evidence="1">Multi-pass membrane protein</topology>
    </subcellularLocation>
</comment>
<feature type="transmembrane region" description="Helical" evidence="6">
    <location>
        <begin position="33"/>
        <end position="51"/>
    </location>
</feature>
<keyword evidence="3 6" id="KW-0812">Transmembrane</keyword>
<sequence>MQYKVMVNRQRKWMLYVLALFVLGWGLTPYPDIFLGLLLGSSISFFNLWLLQRKVNQVGQAAAKQVTARALGTFSRFASAVLAVLIALRYPQHFHMIAVVIGLMTIYFVIMIDFFVTSQRSKP</sequence>
<evidence type="ECO:0000256" key="2">
    <source>
        <dbReference type="ARBA" id="ARBA00022475"/>
    </source>
</evidence>
<comment type="caution">
    <text evidence="7">The sequence shown here is derived from an EMBL/GenBank/DDBJ whole genome shotgun (WGS) entry which is preliminary data.</text>
</comment>
<keyword evidence="2" id="KW-1003">Cell membrane</keyword>
<dbReference type="AlphaFoldDB" id="A0A6G1X5P3"/>
<accession>A0A6G1X5P3</accession>
<evidence type="ECO:0000256" key="1">
    <source>
        <dbReference type="ARBA" id="ARBA00004651"/>
    </source>
</evidence>
<dbReference type="RefSeq" id="WP_153728129.1">
    <property type="nucleotide sequence ID" value="NZ_WJNH01000004.1"/>
</dbReference>
<name>A0A6G1X5P3_9BACI</name>
<evidence type="ECO:0000256" key="3">
    <source>
        <dbReference type="ARBA" id="ARBA00022692"/>
    </source>
</evidence>
<keyword evidence="8" id="KW-1185">Reference proteome</keyword>
<feature type="transmembrane region" description="Helical" evidence="6">
    <location>
        <begin position="71"/>
        <end position="90"/>
    </location>
</feature>
<dbReference type="GO" id="GO:0005886">
    <property type="term" value="C:plasma membrane"/>
    <property type="evidence" value="ECO:0007669"/>
    <property type="project" value="UniProtKB-SubCell"/>
</dbReference>
<feature type="transmembrane region" description="Helical" evidence="6">
    <location>
        <begin position="12"/>
        <end position="27"/>
    </location>
</feature>
<reference evidence="7 8" key="1">
    <citation type="submission" date="2019-11" db="EMBL/GenBank/DDBJ databases">
        <authorList>
            <person name="Li J."/>
        </authorList>
    </citation>
    <scope>NUCLEOTIDE SEQUENCE [LARGE SCALE GENOMIC DNA]</scope>
    <source>
        <strain evidence="7 8">J4</strain>
    </source>
</reference>
<organism evidence="7 8">
    <name type="scientific">Salinibacillus xinjiangensis</name>
    <dbReference type="NCBI Taxonomy" id="1229268"/>
    <lineage>
        <taxon>Bacteria</taxon>
        <taxon>Bacillati</taxon>
        <taxon>Bacillota</taxon>
        <taxon>Bacilli</taxon>
        <taxon>Bacillales</taxon>
        <taxon>Bacillaceae</taxon>
        <taxon>Salinibacillus</taxon>
    </lineage>
</organism>
<dbReference type="PANTHER" id="PTHR40035">
    <property type="entry name" value="ATP SYNTHASE PROTEIN I"/>
    <property type="match status" value="1"/>
</dbReference>
<feature type="transmembrane region" description="Helical" evidence="6">
    <location>
        <begin position="96"/>
        <end position="116"/>
    </location>
</feature>
<dbReference type="InterPro" id="IPR005598">
    <property type="entry name" value="ATP_synth_I"/>
</dbReference>